<gene>
    <name evidence="2" type="ORF">EYF80_035308</name>
</gene>
<name>A0A4Z2GML6_9TELE</name>
<feature type="region of interest" description="Disordered" evidence="1">
    <location>
        <begin position="115"/>
        <end position="147"/>
    </location>
</feature>
<dbReference type="AlphaFoldDB" id="A0A4Z2GML6"/>
<sequence length="185" mass="19992">MCTLDLAITGGGVGVWVGGWGVHLSNRADASAPAPAKHKDYIMSRRITNDSNLTRLTAAALPLASVPTRLARGDRRPPLEQAVSITLDPELIVHMYTTVAMAILGSLNAKSLGNQRDPRCGGVNRLRGRRNKRKPPGASLMSPISNSDSNILPVRRLQTKYEANSPSLPKHLLCYHSSRLVVVVD</sequence>
<organism evidence="2 3">
    <name type="scientific">Liparis tanakae</name>
    <name type="common">Tanaka's snailfish</name>
    <dbReference type="NCBI Taxonomy" id="230148"/>
    <lineage>
        <taxon>Eukaryota</taxon>
        <taxon>Metazoa</taxon>
        <taxon>Chordata</taxon>
        <taxon>Craniata</taxon>
        <taxon>Vertebrata</taxon>
        <taxon>Euteleostomi</taxon>
        <taxon>Actinopterygii</taxon>
        <taxon>Neopterygii</taxon>
        <taxon>Teleostei</taxon>
        <taxon>Neoteleostei</taxon>
        <taxon>Acanthomorphata</taxon>
        <taxon>Eupercaria</taxon>
        <taxon>Perciformes</taxon>
        <taxon>Cottioidei</taxon>
        <taxon>Cottales</taxon>
        <taxon>Liparidae</taxon>
        <taxon>Liparis</taxon>
    </lineage>
</organism>
<keyword evidence="3" id="KW-1185">Reference proteome</keyword>
<reference evidence="2 3" key="1">
    <citation type="submission" date="2019-03" db="EMBL/GenBank/DDBJ databases">
        <title>First draft genome of Liparis tanakae, snailfish: a comprehensive survey of snailfish specific genes.</title>
        <authorList>
            <person name="Kim W."/>
            <person name="Song I."/>
            <person name="Jeong J.-H."/>
            <person name="Kim D."/>
            <person name="Kim S."/>
            <person name="Ryu S."/>
            <person name="Song J.Y."/>
            <person name="Lee S.K."/>
        </authorList>
    </citation>
    <scope>NUCLEOTIDE SEQUENCE [LARGE SCALE GENOMIC DNA]</scope>
    <source>
        <tissue evidence="2">Muscle</tissue>
    </source>
</reference>
<dbReference type="EMBL" id="SRLO01000483">
    <property type="protein sequence ID" value="TNN54470.1"/>
    <property type="molecule type" value="Genomic_DNA"/>
</dbReference>
<dbReference type="Proteomes" id="UP000314294">
    <property type="component" value="Unassembled WGS sequence"/>
</dbReference>
<proteinExistence type="predicted"/>
<protein>
    <submittedName>
        <fullName evidence="2">Uncharacterized protein</fullName>
    </submittedName>
</protein>
<evidence type="ECO:0000313" key="2">
    <source>
        <dbReference type="EMBL" id="TNN54470.1"/>
    </source>
</evidence>
<accession>A0A4Z2GML6</accession>
<feature type="compositionally biased region" description="Basic residues" evidence="1">
    <location>
        <begin position="126"/>
        <end position="135"/>
    </location>
</feature>
<comment type="caution">
    <text evidence="2">The sequence shown here is derived from an EMBL/GenBank/DDBJ whole genome shotgun (WGS) entry which is preliminary data.</text>
</comment>
<evidence type="ECO:0000313" key="3">
    <source>
        <dbReference type="Proteomes" id="UP000314294"/>
    </source>
</evidence>
<evidence type="ECO:0000256" key="1">
    <source>
        <dbReference type="SAM" id="MobiDB-lite"/>
    </source>
</evidence>